<dbReference type="InterPro" id="IPR051262">
    <property type="entry name" value="SMP-30/CGR1_Lactonase"/>
</dbReference>
<sequence length="332" mass="34388">MKIPFPFAFLAAASLASLPAPLAAQALQPGEVEAAIPAIPGVVAGGTAWQTVWTGPMTADGMTTAPDGSILFAQEQSNAIWRLWPDGRTFVEYPYVLGAGAVSVDAQGRVLAVERGCTDPGLGGLTCSQPSRVVELGETRRVIADAFADGSSLGRLNDLHADGRGGAWFTQGALYHAAADGTVTTVATMDAFSNGVVTSPDGRTLYVTDSRTVRAFDIDSDGRPSGARVFATLSRDTQGFGGDGMAVDATGRLYVTGDAGIYVFAPDGTELGVIPAPRRTITLAFGGPDRRQLYVGAMGASTPAGVAWATPQGVRNVAMTIYRLDMEASGPR</sequence>
<dbReference type="Proteomes" id="UP001595456">
    <property type="component" value="Unassembled WGS sequence"/>
</dbReference>
<dbReference type="InterPro" id="IPR013658">
    <property type="entry name" value="SGL"/>
</dbReference>
<feature type="signal peptide" evidence="2">
    <location>
        <begin position="1"/>
        <end position="26"/>
    </location>
</feature>
<comment type="caution">
    <text evidence="4">The sequence shown here is derived from an EMBL/GenBank/DDBJ whole genome shotgun (WGS) entry which is preliminary data.</text>
</comment>
<reference evidence="5" key="1">
    <citation type="journal article" date="2019" name="Int. J. Syst. Evol. Microbiol.">
        <title>The Global Catalogue of Microorganisms (GCM) 10K type strain sequencing project: providing services to taxonomists for standard genome sequencing and annotation.</title>
        <authorList>
            <consortium name="The Broad Institute Genomics Platform"/>
            <consortium name="The Broad Institute Genome Sequencing Center for Infectious Disease"/>
            <person name="Wu L."/>
            <person name="Ma J."/>
        </authorList>
    </citation>
    <scope>NUCLEOTIDE SEQUENCE [LARGE SCALE GENOMIC DNA]</scope>
    <source>
        <strain evidence="5">KCTC 52607</strain>
    </source>
</reference>
<evidence type="ECO:0000259" key="3">
    <source>
        <dbReference type="Pfam" id="PF08450"/>
    </source>
</evidence>
<feature type="domain" description="SMP-30/Gluconolactonase/LRE-like region" evidence="3">
    <location>
        <begin position="63"/>
        <end position="296"/>
    </location>
</feature>
<gene>
    <name evidence="4" type="ORF">ACFODU_05755</name>
</gene>
<evidence type="ECO:0000313" key="4">
    <source>
        <dbReference type="EMBL" id="MFC3097305.1"/>
    </source>
</evidence>
<dbReference type="InterPro" id="IPR011042">
    <property type="entry name" value="6-blade_b-propeller_TolB-like"/>
</dbReference>
<organism evidence="4 5">
    <name type="scientific">Alteraurantiacibacter palmitatis</name>
    <dbReference type="NCBI Taxonomy" id="2054628"/>
    <lineage>
        <taxon>Bacteria</taxon>
        <taxon>Pseudomonadati</taxon>
        <taxon>Pseudomonadota</taxon>
        <taxon>Alphaproteobacteria</taxon>
        <taxon>Sphingomonadales</taxon>
        <taxon>Erythrobacteraceae</taxon>
        <taxon>Alteraurantiacibacter</taxon>
    </lineage>
</organism>
<keyword evidence="5" id="KW-1185">Reference proteome</keyword>
<dbReference type="RefSeq" id="WP_336926062.1">
    <property type="nucleotide sequence ID" value="NZ_JBANRO010000006.1"/>
</dbReference>
<accession>A0ABV7E799</accession>
<dbReference type="PANTHER" id="PTHR47572:SF4">
    <property type="entry name" value="LACTONASE DRP35"/>
    <property type="match status" value="1"/>
</dbReference>
<feature type="chain" id="PRO_5046162647" evidence="2">
    <location>
        <begin position="27"/>
        <end position="332"/>
    </location>
</feature>
<dbReference type="EMBL" id="JBHRST010000008">
    <property type="protein sequence ID" value="MFC3097305.1"/>
    <property type="molecule type" value="Genomic_DNA"/>
</dbReference>
<keyword evidence="2" id="KW-0732">Signal</keyword>
<evidence type="ECO:0000256" key="1">
    <source>
        <dbReference type="ARBA" id="ARBA00022801"/>
    </source>
</evidence>
<dbReference type="Gene3D" id="2.120.10.30">
    <property type="entry name" value="TolB, C-terminal domain"/>
    <property type="match status" value="1"/>
</dbReference>
<protein>
    <submittedName>
        <fullName evidence="4">SMP-30/gluconolactonase/LRE family protein</fullName>
    </submittedName>
</protein>
<proteinExistence type="predicted"/>
<keyword evidence="1" id="KW-0378">Hydrolase</keyword>
<dbReference type="Pfam" id="PF08450">
    <property type="entry name" value="SGL"/>
    <property type="match status" value="1"/>
</dbReference>
<name>A0ABV7E799_9SPHN</name>
<evidence type="ECO:0000256" key="2">
    <source>
        <dbReference type="SAM" id="SignalP"/>
    </source>
</evidence>
<dbReference type="SUPFAM" id="SSF63829">
    <property type="entry name" value="Calcium-dependent phosphotriesterase"/>
    <property type="match status" value="1"/>
</dbReference>
<evidence type="ECO:0000313" key="5">
    <source>
        <dbReference type="Proteomes" id="UP001595456"/>
    </source>
</evidence>
<dbReference type="PANTHER" id="PTHR47572">
    <property type="entry name" value="LIPOPROTEIN-RELATED"/>
    <property type="match status" value="1"/>
</dbReference>